<organism evidence="1 2">
    <name type="scientific">Porites lobata</name>
    <dbReference type="NCBI Taxonomy" id="104759"/>
    <lineage>
        <taxon>Eukaryota</taxon>
        <taxon>Metazoa</taxon>
        <taxon>Cnidaria</taxon>
        <taxon>Anthozoa</taxon>
        <taxon>Hexacorallia</taxon>
        <taxon>Scleractinia</taxon>
        <taxon>Fungiina</taxon>
        <taxon>Poritidae</taxon>
        <taxon>Porites</taxon>
    </lineage>
</organism>
<comment type="caution">
    <text evidence="1">The sequence shown here is derived from an EMBL/GenBank/DDBJ whole genome shotgun (WGS) entry which is preliminary data.</text>
</comment>
<dbReference type="Proteomes" id="UP001159405">
    <property type="component" value="Unassembled WGS sequence"/>
</dbReference>
<reference evidence="1 2" key="1">
    <citation type="submission" date="2022-05" db="EMBL/GenBank/DDBJ databases">
        <authorList>
            <consortium name="Genoscope - CEA"/>
            <person name="William W."/>
        </authorList>
    </citation>
    <scope>NUCLEOTIDE SEQUENCE [LARGE SCALE GENOMIC DNA]</scope>
</reference>
<dbReference type="EMBL" id="CALNXK010000062">
    <property type="protein sequence ID" value="CAH3139259.1"/>
    <property type="molecule type" value="Genomic_DNA"/>
</dbReference>
<protein>
    <recommendedName>
        <fullName evidence="3">DNA-directed DNA polymerase</fullName>
    </recommendedName>
</protein>
<proteinExistence type="predicted"/>
<gene>
    <name evidence="1" type="ORF">PLOB_00040555</name>
</gene>
<name>A0ABN8PB46_9CNID</name>
<evidence type="ECO:0000313" key="2">
    <source>
        <dbReference type="Proteomes" id="UP001159405"/>
    </source>
</evidence>
<keyword evidence="2" id="KW-1185">Reference proteome</keyword>
<accession>A0ABN8PB46</accession>
<evidence type="ECO:0008006" key="3">
    <source>
        <dbReference type="Google" id="ProtNLM"/>
    </source>
</evidence>
<evidence type="ECO:0000313" key="1">
    <source>
        <dbReference type="EMBL" id="CAH3139259.1"/>
    </source>
</evidence>
<sequence length="587" mass="67220">MDPHILALMNDSLDSFLEDETEWTPSQGEELMDSDDETDLLIASRQSDQQGGNPLFSVNMERVRPPRSFHRDVAIQMNVRFSLRQLRPPNGEFQGEAVAQAFHQGLINFIRDPRNGITNVEDYSLSMAIHHSTGSHTWTSCPRLPLSEWIQDSPLTRQWLEKLAKQLNSAESFDAANGEFYAELSFFKNRQRGGRPRKKNPSNKSFEQLLAKRYVIIIKNKDDLCFARALVSTKAYVDQDPRYENISQGRGQQGHLAYMLHQETGVPEGPCGLPEIQRIQEHLGPQGYQIKIFEGVCGALWYHDEMFDSAPKKLCLLKVEHHFHGLRSVPALLNRSYYCHKCNKGYNQEDSAHHNCSRQNCEACRRKNGKCPDFKDNKRALVYCKDCGRSFYGRQCFTAHKQSAVCGMFKKCPECCKVYKNSKKKKHVCGEYRCPNCGDKVGPSHQCYIQPLTSELSDLLTAQPDAFSDEDRALLEELVEAEKAEKNKKEEEDEKPPPLVCCIDFECSLDENRDFEDVCVGWQYVNVRGSYREAGKASDMLNDVMAKTVTEDLKERQVFVFAHNMRGFDSSFICSCCMIRGTRWKKC</sequence>